<gene>
    <name evidence="1" type="ORF">VP01_9955g1</name>
</gene>
<organism evidence="1 2">
    <name type="scientific">Puccinia sorghi</name>
    <dbReference type="NCBI Taxonomy" id="27349"/>
    <lineage>
        <taxon>Eukaryota</taxon>
        <taxon>Fungi</taxon>
        <taxon>Dikarya</taxon>
        <taxon>Basidiomycota</taxon>
        <taxon>Pucciniomycotina</taxon>
        <taxon>Pucciniomycetes</taxon>
        <taxon>Pucciniales</taxon>
        <taxon>Pucciniaceae</taxon>
        <taxon>Puccinia</taxon>
    </lineage>
</organism>
<reference evidence="1 2" key="1">
    <citation type="submission" date="2015-08" db="EMBL/GenBank/DDBJ databases">
        <title>Next Generation Sequencing and Analysis of the Genome of Puccinia sorghi L Schw, the Causal Agent of Maize Common Rust.</title>
        <authorList>
            <person name="Rochi L."/>
            <person name="Burguener G."/>
            <person name="Darino M."/>
            <person name="Turjanski A."/>
            <person name="Kreff E."/>
            <person name="Dieguez M.J."/>
            <person name="Sacco F."/>
        </authorList>
    </citation>
    <scope>NUCLEOTIDE SEQUENCE [LARGE SCALE GENOMIC DNA]</scope>
    <source>
        <strain evidence="1 2">RO10H11247</strain>
    </source>
</reference>
<dbReference type="OrthoDB" id="124484at2759"/>
<proteinExistence type="predicted"/>
<name>A0A0L6U7A8_9BASI</name>
<dbReference type="Proteomes" id="UP000037035">
    <property type="component" value="Unassembled WGS sequence"/>
</dbReference>
<sequence length="63" mass="7262">MVQRGDHRHKWLFVSQHFRMEWNYNSCFGKGKAPALGHPAKGKINGFEMMAINICTQSPQRST</sequence>
<evidence type="ECO:0000313" key="1">
    <source>
        <dbReference type="EMBL" id="KNZ43705.1"/>
    </source>
</evidence>
<dbReference type="AlphaFoldDB" id="A0A0L6U7A8"/>
<evidence type="ECO:0000313" key="2">
    <source>
        <dbReference type="Proteomes" id="UP000037035"/>
    </source>
</evidence>
<dbReference type="VEuPathDB" id="FungiDB:VP01_9955g1"/>
<accession>A0A0L6U7A8</accession>
<dbReference type="EMBL" id="LAVV01015664">
    <property type="protein sequence ID" value="KNZ43705.1"/>
    <property type="molecule type" value="Genomic_DNA"/>
</dbReference>
<comment type="caution">
    <text evidence="1">The sequence shown here is derived from an EMBL/GenBank/DDBJ whole genome shotgun (WGS) entry which is preliminary data.</text>
</comment>
<keyword evidence="2" id="KW-1185">Reference proteome</keyword>
<protein>
    <submittedName>
        <fullName evidence="1">Uncharacterized protein</fullName>
    </submittedName>
</protein>